<organism evidence="2 3">
    <name type="scientific">Kiloniella laminariae</name>
    <dbReference type="NCBI Taxonomy" id="454162"/>
    <lineage>
        <taxon>Bacteria</taxon>
        <taxon>Pseudomonadati</taxon>
        <taxon>Pseudomonadota</taxon>
        <taxon>Alphaproteobacteria</taxon>
        <taxon>Rhodospirillales</taxon>
        <taxon>Kiloniellaceae</taxon>
        <taxon>Kiloniella</taxon>
    </lineage>
</organism>
<evidence type="ECO:0000313" key="3">
    <source>
        <dbReference type="Proteomes" id="UP001069802"/>
    </source>
</evidence>
<sequence>MAYAETWAPISSGQGPSVEGILPSIIDEVISRRMGIEVEHQGLPWARAQEMVRSGGVDAFITTPTMERMAFSSSSTGVVFTLRFQPVVRKGSEEERLLRTEEDLTRYLASRRYCDVLGNGWATRFYKDKALAYVVVPTIDICLKHLAEGKADIVVHATPVVQNFMNQLDLTDEIVILQLIMASSPDFPLLLSKKSSFGKGFLDKFDETLAEIKALGIWEVLVNPGAVSSN</sequence>
<proteinExistence type="predicted"/>
<dbReference type="RefSeq" id="WP_269422389.1">
    <property type="nucleotide sequence ID" value="NZ_JAPWGY010000002.1"/>
</dbReference>
<dbReference type="SUPFAM" id="SSF53850">
    <property type="entry name" value="Periplasmic binding protein-like II"/>
    <property type="match status" value="1"/>
</dbReference>
<name>A0ABT4LGD9_9PROT</name>
<dbReference type="Pfam" id="PF00497">
    <property type="entry name" value="SBP_bac_3"/>
    <property type="match status" value="1"/>
</dbReference>
<dbReference type="Proteomes" id="UP001069802">
    <property type="component" value="Unassembled WGS sequence"/>
</dbReference>
<comment type="caution">
    <text evidence="2">The sequence shown here is derived from an EMBL/GenBank/DDBJ whole genome shotgun (WGS) entry which is preliminary data.</text>
</comment>
<dbReference type="Gene3D" id="3.40.190.10">
    <property type="entry name" value="Periplasmic binding protein-like II"/>
    <property type="match status" value="2"/>
</dbReference>
<evidence type="ECO:0000259" key="1">
    <source>
        <dbReference type="Pfam" id="PF00497"/>
    </source>
</evidence>
<dbReference type="EMBL" id="JAPWGY010000002">
    <property type="protein sequence ID" value="MCZ4280178.1"/>
    <property type="molecule type" value="Genomic_DNA"/>
</dbReference>
<reference evidence="2" key="1">
    <citation type="submission" date="2022-12" db="EMBL/GenBank/DDBJ databases">
        <title>Bacterial isolates from different developmental stages of Nematostella vectensis.</title>
        <authorList>
            <person name="Fraune S."/>
        </authorList>
    </citation>
    <scope>NUCLEOTIDE SEQUENCE</scope>
    <source>
        <strain evidence="2">G21630-S1</strain>
    </source>
</reference>
<keyword evidence="3" id="KW-1185">Reference proteome</keyword>
<feature type="domain" description="Solute-binding protein family 3/N-terminal" evidence="1">
    <location>
        <begin position="2"/>
        <end position="220"/>
    </location>
</feature>
<accession>A0ABT4LGD9</accession>
<evidence type="ECO:0000313" key="2">
    <source>
        <dbReference type="EMBL" id="MCZ4280178.1"/>
    </source>
</evidence>
<dbReference type="InterPro" id="IPR001638">
    <property type="entry name" value="Solute-binding_3/MltF_N"/>
</dbReference>
<protein>
    <submittedName>
        <fullName evidence="2">Transporter substrate-binding domain-containing protein</fullName>
    </submittedName>
</protein>
<gene>
    <name evidence="2" type="ORF">O4H49_05290</name>
</gene>